<dbReference type="Pfam" id="PF04932">
    <property type="entry name" value="Wzy_C"/>
    <property type="match status" value="1"/>
</dbReference>
<feature type="transmembrane region" description="Helical" evidence="5">
    <location>
        <begin position="121"/>
        <end position="142"/>
    </location>
</feature>
<dbReference type="AlphaFoldDB" id="A0A9E4K2M7"/>
<feature type="transmembrane region" description="Helical" evidence="5">
    <location>
        <begin position="68"/>
        <end position="84"/>
    </location>
</feature>
<feature type="transmembrane region" description="Helical" evidence="5">
    <location>
        <begin position="154"/>
        <end position="170"/>
    </location>
</feature>
<dbReference type="EMBL" id="JAEPDI010000002">
    <property type="protein sequence ID" value="MCG7938227.1"/>
    <property type="molecule type" value="Genomic_DNA"/>
</dbReference>
<evidence type="ECO:0000256" key="4">
    <source>
        <dbReference type="ARBA" id="ARBA00023136"/>
    </source>
</evidence>
<dbReference type="Proteomes" id="UP000886687">
    <property type="component" value="Unassembled WGS sequence"/>
</dbReference>
<dbReference type="GO" id="GO:0016020">
    <property type="term" value="C:membrane"/>
    <property type="evidence" value="ECO:0007669"/>
    <property type="project" value="UniProtKB-SubCell"/>
</dbReference>
<dbReference type="GO" id="GO:0016874">
    <property type="term" value="F:ligase activity"/>
    <property type="evidence" value="ECO:0007669"/>
    <property type="project" value="UniProtKB-KW"/>
</dbReference>
<keyword evidence="2 5" id="KW-0812">Transmembrane</keyword>
<evidence type="ECO:0000259" key="6">
    <source>
        <dbReference type="Pfam" id="PF04932"/>
    </source>
</evidence>
<evidence type="ECO:0000256" key="5">
    <source>
        <dbReference type="SAM" id="Phobius"/>
    </source>
</evidence>
<feature type="transmembrane region" description="Helical" evidence="5">
    <location>
        <begin position="264"/>
        <end position="287"/>
    </location>
</feature>
<dbReference type="PANTHER" id="PTHR37422:SF13">
    <property type="entry name" value="LIPOPOLYSACCHARIDE BIOSYNTHESIS PROTEIN PA4999-RELATED"/>
    <property type="match status" value="1"/>
</dbReference>
<feature type="transmembrane region" description="Helical" evidence="5">
    <location>
        <begin position="307"/>
        <end position="327"/>
    </location>
</feature>
<sequence length="408" mass="46894">MNQLKLDSKPKSQDKMWFYLLIFYLLVDIGRIQDVTGISVIRPGLLSIVLLALFVLAKGEIWPKEKEIKYIWYFIFLLAIYIPLARNNFYAYKTTTTMLLYMPFVLSVISFTSDPTRLRNIINAFLAISFYVAVTGIKNGGLGTGGYLADENDLSLYLNMVFPIFYFLFINEHKSKLLKLYYLAGALVCLVAIIISFSRGGFVGFVAVIFSILLFSENKIRNFFVLIVSVGAIAAFFVSDIYMQEMSTSSDVESGTAQERIQSWLSAFYMFLYNPLGVGGNNFQIHFPDYQTDYFRREMWGRVAHSIWFTLLPELGVIGVFLYINLMSSSIKKLFYVKNHSNQDELKYYNNLSKGLFVGMIGFFVSGSLLSVLYYPFYWYFLAFTVALYRVATKQIESHQEKETGLSR</sequence>
<feature type="transmembrane region" description="Helical" evidence="5">
    <location>
        <begin position="221"/>
        <end position="243"/>
    </location>
</feature>
<evidence type="ECO:0000256" key="3">
    <source>
        <dbReference type="ARBA" id="ARBA00022989"/>
    </source>
</evidence>
<evidence type="ECO:0000313" key="7">
    <source>
        <dbReference type="EMBL" id="MCG7938227.1"/>
    </source>
</evidence>
<evidence type="ECO:0000313" key="8">
    <source>
        <dbReference type="Proteomes" id="UP000886687"/>
    </source>
</evidence>
<comment type="subcellular location">
    <subcellularLocation>
        <location evidence="1">Membrane</location>
        <topology evidence="1">Multi-pass membrane protein</topology>
    </subcellularLocation>
</comment>
<feature type="transmembrane region" description="Helical" evidence="5">
    <location>
        <begin position="90"/>
        <end position="109"/>
    </location>
</feature>
<proteinExistence type="predicted"/>
<gene>
    <name evidence="7" type="ORF">JAZ04_05125</name>
</gene>
<keyword evidence="4 5" id="KW-0472">Membrane</keyword>
<feature type="transmembrane region" description="Helical" evidence="5">
    <location>
        <begin position="182"/>
        <end position="215"/>
    </location>
</feature>
<feature type="transmembrane region" description="Helical" evidence="5">
    <location>
        <begin position="16"/>
        <end position="33"/>
    </location>
</feature>
<feature type="transmembrane region" description="Helical" evidence="5">
    <location>
        <begin position="39"/>
        <end position="56"/>
    </location>
</feature>
<keyword evidence="7" id="KW-0436">Ligase</keyword>
<keyword evidence="3 5" id="KW-1133">Transmembrane helix</keyword>
<dbReference type="InterPro" id="IPR007016">
    <property type="entry name" value="O-antigen_ligase-rel_domated"/>
</dbReference>
<protein>
    <submittedName>
        <fullName evidence="7">O-antigen ligase family protein</fullName>
    </submittedName>
</protein>
<reference evidence="7" key="1">
    <citation type="journal article" date="2021" name="Proc. Natl. Acad. Sci. U.S.A.">
        <title>Global biogeography of chemosynthetic symbionts reveals both localized and globally distributed symbiont groups. .</title>
        <authorList>
            <person name="Osvatic J.T."/>
            <person name="Wilkins L.G.E."/>
            <person name="Leibrecht L."/>
            <person name="Leray M."/>
            <person name="Zauner S."/>
            <person name="Polzin J."/>
            <person name="Camacho Y."/>
            <person name="Gros O."/>
            <person name="van Gils J.A."/>
            <person name="Eisen J.A."/>
            <person name="Petersen J.M."/>
            <person name="Yuen B."/>
        </authorList>
    </citation>
    <scope>NUCLEOTIDE SEQUENCE</scope>
    <source>
        <strain evidence="7">MAGL173</strain>
    </source>
</reference>
<dbReference type="InterPro" id="IPR051533">
    <property type="entry name" value="WaaL-like"/>
</dbReference>
<feature type="domain" description="O-antigen ligase-related" evidence="6">
    <location>
        <begin position="185"/>
        <end position="324"/>
    </location>
</feature>
<evidence type="ECO:0000256" key="1">
    <source>
        <dbReference type="ARBA" id="ARBA00004141"/>
    </source>
</evidence>
<organism evidence="7 8">
    <name type="scientific">Candidatus Thiodiazotropha lotti</name>
    <dbReference type="NCBI Taxonomy" id="2792787"/>
    <lineage>
        <taxon>Bacteria</taxon>
        <taxon>Pseudomonadati</taxon>
        <taxon>Pseudomonadota</taxon>
        <taxon>Gammaproteobacteria</taxon>
        <taxon>Chromatiales</taxon>
        <taxon>Sedimenticolaceae</taxon>
        <taxon>Candidatus Thiodiazotropha</taxon>
    </lineage>
</organism>
<dbReference type="PANTHER" id="PTHR37422">
    <property type="entry name" value="TEICHURONIC ACID BIOSYNTHESIS PROTEIN TUAE"/>
    <property type="match status" value="1"/>
</dbReference>
<name>A0A9E4K2M7_9GAMM</name>
<comment type="caution">
    <text evidence="7">The sequence shown here is derived from an EMBL/GenBank/DDBJ whole genome shotgun (WGS) entry which is preliminary data.</text>
</comment>
<accession>A0A9E4K2M7</accession>
<evidence type="ECO:0000256" key="2">
    <source>
        <dbReference type="ARBA" id="ARBA00022692"/>
    </source>
</evidence>